<dbReference type="PANTHER" id="PTHR42690:SF1">
    <property type="entry name" value="THREONINE SYNTHASE-LIKE 2"/>
    <property type="match status" value="1"/>
</dbReference>
<evidence type="ECO:0000256" key="12">
    <source>
        <dbReference type="PIRSR" id="PIRSR604450-51"/>
    </source>
</evidence>
<comment type="catalytic activity">
    <reaction evidence="10">
        <text>O-phospho-L-homoserine + H2O = L-threonine + phosphate</text>
        <dbReference type="Rhea" id="RHEA:10840"/>
        <dbReference type="ChEBI" id="CHEBI:15377"/>
        <dbReference type="ChEBI" id="CHEBI:43474"/>
        <dbReference type="ChEBI" id="CHEBI:57590"/>
        <dbReference type="ChEBI" id="CHEBI:57926"/>
        <dbReference type="EC" id="4.2.3.1"/>
    </reaction>
</comment>
<dbReference type="InterPro" id="IPR001926">
    <property type="entry name" value="TrpB-like_PALP"/>
</dbReference>
<dbReference type="Gene3D" id="3.90.1380.10">
    <property type="entry name" value="Threonine synthase, N-terminal domain"/>
    <property type="match status" value="1"/>
</dbReference>
<keyword evidence="6" id="KW-0028">Amino-acid biosynthesis</keyword>
<dbReference type="Pfam" id="PF14821">
    <property type="entry name" value="Thr_synth_N"/>
    <property type="match status" value="1"/>
</dbReference>
<protein>
    <recommendedName>
        <fullName evidence="5 11">Threonine synthase</fullName>
        <ecNumber evidence="4 11">4.2.3.1</ecNumber>
    </recommendedName>
</protein>
<dbReference type="Gene3D" id="3.40.50.1100">
    <property type="match status" value="2"/>
</dbReference>
<dbReference type="AlphaFoldDB" id="A0A419QYJ6"/>
<keyword evidence="7" id="KW-0791">Threonine biosynthesis</keyword>
<dbReference type="InterPro" id="IPR029144">
    <property type="entry name" value="Thr_synth_N"/>
</dbReference>
<dbReference type="EMBL" id="RAHJ01000021">
    <property type="protein sequence ID" value="RJX65910.1"/>
    <property type="molecule type" value="Genomic_DNA"/>
</dbReference>
<comment type="cofactor">
    <cofactor evidence="1 12">
        <name>pyridoxal 5'-phosphate</name>
        <dbReference type="ChEBI" id="CHEBI:597326"/>
    </cofactor>
</comment>
<dbReference type="CDD" id="cd01560">
    <property type="entry name" value="Thr-synth_2"/>
    <property type="match status" value="1"/>
</dbReference>
<keyword evidence="9 15" id="KW-0456">Lyase</keyword>
<evidence type="ECO:0000259" key="14">
    <source>
        <dbReference type="Pfam" id="PF14821"/>
    </source>
</evidence>
<dbReference type="GO" id="GO:0009088">
    <property type="term" value="P:threonine biosynthetic process"/>
    <property type="evidence" value="ECO:0007669"/>
    <property type="project" value="UniProtKB-UniRule"/>
</dbReference>
<evidence type="ECO:0000256" key="3">
    <source>
        <dbReference type="ARBA" id="ARBA00005517"/>
    </source>
</evidence>
<dbReference type="EC" id="4.2.3.1" evidence="4 11"/>
<keyword evidence="16" id="KW-1185">Reference proteome</keyword>
<evidence type="ECO:0000256" key="9">
    <source>
        <dbReference type="ARBA" id="ARBA00023239"/>
    </source>
</evidence>
<feature type="domain" description="Threonine synthase N-terminal" evidence="14">
    <location>
        <begin position="2"/>
        <end position="80"/>
    </location>
</feature>
<dbReference type="UniPathway" id="UPA00050">
    <property type="reaction ID" value="UER00065"/>
</dbReference>
<evidence type="ECO:0000256" key="5">
    <source>
        <dbReference type="ARBA" id="ARBA00018679"/>
    </source>
</evidence>
<dbReference type="NCBIfam" id="TIGR00260">
    <property type="entry name" value="thrC"/>
    <property type="match status" value="1"/>
</dbReference>
<reference evidence="15 16" key="1">
    <citation type="submission" date="2018-09" db="EMBL/GenBank/DDBJ databases">
        <title>Altererythrobacter sp.Ery1 and Ery12, the genome sequencing of novel strains in genus Alterythrobacter.</title>
        <authorList>
            <person name="Cheng H."/>
            <person name="Wu Y.-H."/>
            <person name="Fang C."/>
            <person name="Xu X.-W."/>
        </authorList>
    </citation>
    <scope>NUCLEOTIDE SEQUENCE [LARGE SCALE GENOMIC DNA]</scope>
    <source>
        <strain evidence="15 16">Ery12</strain>
    </source>
</reference>
<evidence type="ECO:0000259" key="13">
    <source>
        <dbReference type="Pfam" id="PF00291"/>
    </source>
</evidence>
<proteinExistence type="inferred from homology"/>
<dbReference type="GO" id="GO:0030170">
    <property type="term" value="F:pyridoxal phosphate binding"/>
    <property type="evidence" value="ECO:0007669"/>
    <property type="project" value="InterPro"/>
</dbReference>
<evidence type="ECO:0000256" key="2">
    <source>
        <dbReference type="ARBA" id="ARBA00004979"/>
    </source>
</evidence>
<sequence length="466" mass="50161">MEYVSTRGSAPALDFEHVTLAGLASDGGLYLPRAWPRFSAAEIAALRGLPYPQLAAKVMQPFVGESLSPERLLELCEQAYGRFAHAAVTPLVQLDEQNWVLELFHGPTLAFKDVALQLLGLLFEEFLSRRSDHLTIVGATSGDTGSAAIDALAGRAQVDVFMLHPNGRVSDVQRRQMTTVLAPNVHNIAIDGSFDDAQAMVKRMFADSEMTGRFRISAVNSINWARLMAQVVYYFAAALQLGAPERKVAFAVPTGNFGDVFAGYVAAQMGLPIEQLIVATNVNDILHRALTDGDYSAGTVTPTAAPSMDIQVSSNFERLLFDAGGRDGAALAEQMRGFEASKAMRLTNAQREGAAALFTSARADAKDMGEAMRWAWENCGEVLDPHTAIGLHAARAADIAADVPVVTLATAHPAKFRDAVERATGTRPHLPARVGDLFAREERYDELPGDYEAVRAYVAGLATPSA</sequence>
<feature type="domain" description="Tryptophan synthase beta chain-like PALP" evidence="13">
    <location>
        <begin position="86"/>
        <end position="346"/>
    </location>
</feature>
<dbReference type="Proteomes" id="UP000284322">
    <property type="component" value="Unassembled WGS sequence"/>
</dbReference>
<dbReference type="GO" id="GO:0004795">
    <property type="term" value="F:threonine synthase activity"/>
    <property type="evidence" value="ECO:0007669"/>
    <property type="project" value="UniProtKB-UniRule"/>
</dbReference>
<keyword evidence="8 12" id="KW-0663">Pyridoxal phosphate</keyword>
<dbReference type="InterPro" id="IPR004450">
    <property type="entry name" value="Thr_synthase-like"/>
</dbReference>
<comment type="caution">
    <text evidence="15">The sequence shown here is derived from an EMBL/GenBank/DDBJ whole genome shotgun (WGS) entry which is preliminary data.</text>
</comment>
<dbReference type="RefSeq" id="WP_120111352.1">
    <property type="nucleotide sequence ID" value="NZ_RAHJ01000021.1"/>
</dbReference>
<evidence type="ECO:0000256" key="6">
    <source>
        <dbReference type="ARBA" id="ARBA00022605"/>
    </source>
</evidence>
<feature type="modified residue" description="N6-(pyridoxal phosphate)lysine" evidence="12">
    <location>
        <position position="112"/>
    </location>
</feature>
<dbReference type="SUPFAM" id="SSF53686">
    <property type="entry name" value="Tryptophan synthase beta subunit-like PLP-dependent enzymes"/>
    <property type="match status" value="1"/>
</dbReference>
<dbReference type="InterPro" id="IPR036052">
    <property type="entry name" value="TrpB-like_PALP_sf"/>
</dbReference>
<evidence type="ECO:0000313" key="15">
    <source>
        <dbReference type="EMBL" id="RJX65910.1"/>
    </source>
</evidence>
<dbReference type="Pfam" id="PF00291">
    <property type="entry name" value="PALP"/>
    <property type="match status" value="1"/>
</dbReference>
<evidence type="ECO:0000256" key="8">
    <source>
        <dbReference type="ARBA" id="ARBA00022898"/>
    </source>
</evidence>
<evidence type="ECO:0000256" key="11">
    <source>
        <dbReference type="NCBIfam" id="TIGR00260"/>
    </source>
</evidence>
<dbReference type="InterPro" id="IPR051166">
    <property type="entry name" value="Threonine_Synthase"/>
</dbReference>
<dbReference type="InterPro" id="IPR037158">
    <property type="entry name" value="Thr_synth_N_sf"/>
</dbReference>
<evidence type="ECO:0000256" key="4">
    <source>
        <dbReference type="ARBA" id="ARBA00013028"/>
    </source>
</evidence>
<name>A0A419QYJ6_9SPHN</name>
<evidence type="ECO:0000256" key="1">
    <source>
        <dbReference type="ARBA" id="ARBA00001933"/>
    </source>
</evidence>
<evidence type="ECO:0000256" key="10">
    <source>
        <dbReference type="ARBA" id="ARBA00049144"/>
    </source>
</evidence>
<dbReference type="Pfam" id="PF24857">
    <property type="entry name" value="THR4_C"/>
    <property type="match status" value="1"/>
</dbReference>
<gene>
    <name evidence="15" type="ORF">D6858_13040</name>
</gene>
<comment type="similarity">
    <text evidence="3">Belongs to the threonine synthase family.</text>
</comment>
<evidence type="ECO:0000256" key="7">
    <source>
        <dbReference type="ARBA" id="ARBA00022697"/>
    </source>
</evidence>
<dbReference type="PANTHER" id="PTHR42690">
    <property type="entry name" value="THREONINE SYNTHASE FAMILY MEMBER"/>
    <property type="match status" value="1"/>
</dbReference>
<evidence type="ECO:0000313" key="16">
    <source>
        <dbReference type="Proteomes" id="UP000284322"/>
    </source>
</evidence>
<dbReference type="OrthoDB" id="9763107at2"/>
<organism evidence="15 16">
    <name type="scientific">Tsuneonella suprasediminis</name>
    <dbReference type="NCBI Taxonomy" id="2306996"/>
    <lineage>
        <taxon>Bacteria</taxon>
        <taxon>Pseudomonadati</taxon>
        <taxon>Pseudomonadota</taxon>
        <taxon>Alphaproteobacteria</taxon>
        <taxon>Sphingomonadales</taxon>
        <taxon>Erythrobacteraceae</taxon>
        <taxon>Tsuneonella</taxon>
    </lineage>
</organism>
<dbReference type="InterPro" id="IPR000634">
    <property type="entry name" value="Ser/Thr_deHydtase_PyrdxlP-BS"/>
</dbReference>
<comment type="pathway">
    <text evidence="2">Amino-acid biosynthesis; L-threonine biosynthesis; L-threonine from L-aspartate: step 5/5.</text>
</comment>
<accession>A0A419QYJ6</accession>
<dbReference type="PROSITE" id="PS00165">
    <property type="entry name" value="DEHYDRATASE_SER_THR"/>
    <property type="match status" value="1"/>
</dbReference>